<keyword evidence="9" id="KW-1185">Reference proteome</keyword>
<name>A0ABQ7J9P9_9APIC</name>
<comment type="caution">
    <text evidence="8">The sequence shown here is derived from an EMBL/GenBank/DDBJ whole genome shotgun (WGS) entry which is preliminary data.</text>
</comment>
<evidence type="ECO:0000256" key="2">
    <source>
        <dbReference type="ARBA" id="ARBA00008000"/>
    </source>
</evidence>
<feature type="domain" description="FAD-binding PCMH-type" evidence="7">
    <location>
        <begin position="181"/>
        <end position="363"/>
    </location>
</feature>
<evidence type="ECO:0000256" key="3">
    <source>
        <dbReference type="ARBA" id="ARBA00012385"/>
    </source>
</evidence>
<dbReference type="Pfam" id="PF02913">
    <property type="entry name" value="FAD-oxidase_C"/>
    <property type="match status" value="1"/>
</dbReference>
<evidence type="ECO:0000259" key="7">
    <source>
        <dbReference type="PROSITE" id="PS51387"/>
    </source>
</evidence>
<organism evidence="8 9">
    <name type="scientific">Cardiosporidium cionae</name>
    <dbReference type="NCBI Taxonomy" id="476202"/>
    <lineage>
        <taxon>Eukaryota</taxon>
        <taxon>Sar</taxon>
        <taxon>Alveolata</taxon>
        <taxon>Apicomplexa</taxon>
        <taxon>Aconoidasida</taxon>
        <taxon>Nephromycida</taxon>
        <taxon>Cardiosporidium</taxon>
    </lineage>
</organism>
<sequence>MEQRQECSNPNPVTEELHSCTENLLDRAKVHESSDLACKENKAVSISAEESIMRDAMKLTASNKLRICKWNGWGYGDSFLRKGKTPGKTVEMAGSRYGRINIPVDRMFNFMHSIGIDTTMVSTPQTTIEVPAIRNWNEEFIVDLKRRTNESCWIGTSPEERLFHGHGHTCQEIFSLRYGKLHSLPDAILYPGGHEDVKEIVSLARHYRILIIPYGGGTSVTMGLQCPMNCDRMVVTVSMSRINRVLWINKKNFTACIEAGAIGYYLEELLNVHGMTMGHQPDSYEFSTLGGWIATRASGMKKNTYGNIEDQVMDITLVTAEGTLEQDCQIPRMSAGPSIKELIIGSEGSLGIITKAIVKIKQLPQVQTTQFETQTMLETEAGRFGSIVFPNFEIGLAFMREVAKLEPLPTSIRLMDNTQFRFGLIFKHDNGNATMQYIIEGIKRIYLRFVAGFHLEDMSACTILFEGEKYSVAKQEKRLYALAKRYFGIPAGAKNGESGYNMVFLIAYIRDFVMNYHWIFESFETSVPWDRIKICCERVKRQISDDCKSYEISVKPIVMVRLTQVYPTGGVLYFYFGFFWKNIRNPVEVYACIEDSIRNVILDCGGSISHHHGVGKLRKKFLPKQVGEIGIEFLRGLKKNLDPTNIFGVGNLF</sequence>
<keyword evidence="5 6" id="KW-0274">FAD</keyword>
<evidence type="ECO:0000313" key="9">
    <source>
        <dbReference type="Proteomes" id="UP000823046"/>
    </source>
</evidence>
<dbReference type="InterPro" id="IPR006094">
    <property type="entry name" value="Oxid_FAD_bind_N"/>
</dbReference>
<protein>
    <recommendedName>
        <fullName evidence="3 6">Alkylglycerone-phosphate synthase</fullName>
        <shortName evidence="6">Alkyl-DHAP synthase</shortName>
        <ecNumber evidence="3 6">2.5.1.26</ecNumber>
    </recommendedName>
</protein>
<dbReference type="EMBL" id="JADAQX010000327">
    <property type="protein sequence ID" value="KAF8820684.1"/>
    <property type="molecule type" value="Genomic_DNA"/>
</dbReference>
<dbReference type="InterPro" id="IPR016171">
    <property type="entry name" value="Vanillyl_alc_oxidase_C-sub2"/>
</dbReference>
<dbReference type="Pfam" id="PF01565">
    <property type="entry name" value="FAD_binding_4"/>
    <property type="match status" value="1"/>
</dbReference>
<dbReference type="Gene3D" id="1.10.45.10">
    <property type="entry name" value="Vanillyl-alcohol Oxidase, Chain A, domain 4"/>
    <property type="match status" value="1"/>
</dbReference>
<dbReference type="InterPro" id="IPR004113">
    <property type="entry name" value="FAD-bd_oxidored_4_C"/>
</dbReference>
<dbReference type="Proteomes" id="UP000823046">
    <property type="component" value="Unassembled WGS sequence"/>
</dbReference>
<comment type="subunit">
    <text evidence="6">Homodimer.</text>
</comment>
<comment type="similarity">
    <text evidence="2 6">Belongs to the FAD-binding oxidoreductase/transferase type 4 family.</text>
</comment>
<evidence type="ECO:0000256" key="4">
    <source>
        <dbReference type="ARBA" id="ARBA00022630"/>
    </source>
</evidence>
<evidence type="ECO:0000256" key="5">
    <source>
        <dbReference type="ARBA" id="ARBA00022827"/>
    </source>
</evidence>
<dbReference type="PROSITE" id="PS51387">
    <property type="entry name" value="FAD_PCMH"/>
    <property type="match status" value="1"/>
</dbReference>
<comment type="pathway">
    <text evidence="1 6">Glycerolipid metabolism; ether lipid biosynthesis.</text>
</comment>
<dbReference type="Gene3D" id="3.30.70.3450">
    <property type="match status" value="1"/>
</dbReference>
<keyword evidence="6" id="KW-0808">Transferase</keyword>
<comment type="function">
    <text evidence="6">Catalyzes the exchange of an acyl for a long-chain alkyl group and the formation of the ether bond in the biosynthesis of ether phospholipids.</text>
</comment>
<keyword evidence="4 6" id="KW-0285">Flavoprotein</keyword>
<dbReference type="InterPro" id="IPR016169">
    <property type="entry name" value="FAD-bd_PCMH_sub2"/>
</dbReference>
<dbReference type="SUPFAM" id="SSF55103">
    <property type="entry name" value="FAD-linked oxidases, C-terminal domain"/>
    <property type="match status" value="1"/>
</dbReference>
<comment type="subcellular location">
    <subcellularLocation>
        <location evidence="6">Peroxisome</location>
    </subcellularLocation>
</comment>
<keyword evidence="6" id="KW-0443">Lipid metabolism</keyword>
<keyword evidence="6" id="KW-0444">Lipid biosynthesis</keyword>
<evidence type="ECO:0000256" key="1">
    <source>
        <dbReference type="ARBA" id="ARBA00004670"/>
    </source>
</evidence>
<proteinExistence type="inferred from homology"/>
<reference evidence="8 9" key="1">
    <citation type="journal article" date="2020" name="bioRxiv">
        <title>Metabolic contributions of an alphaproteobacterial endosymbiont in the apicomplexan Cardiosporidium cionae.</title>
        <authorList>
            <person name="Hunter E.S."/>
            <person name="Paight C.J."/>
            <person name="Lane C.E."/>
        </authorList>
    </citation>
    <scope>NUCLEOTIDE SEQUENCE [LARGE SCALE GENOMIC DNA]</scope>
    <source>
        <strain evidence="8">ESH_2018</strain>
    </source>
</reference>
<dbReference type="InterPro" id="IPR016164">
    <property type="entry name" value="FAD-linked_Oxase-like_C"/>
</dbReference>
<dbReference type="PANTHER" id="PTHR46568">
    <property type="entry name" value="ALKYLDIHYDROXYACETONEPHOSPHATE SYNTHASE, PEROXISOMAL"/>
    <property type="match status" value="1"/>
</dbReference>
<dbReference type="PANTHER" id="PTHR46568:SF1">
    <property type="entry name" value="ALKYLDIHYDROXYACETONEPHOSPHATE SYNTHASE, PEROXISOMAL"/>
    <property type="match status" value="1"/>
</dbReference>
<dbReference type="SUPFAM" id="SSF56176">
    <property type="entry name" value="FAD-binding/transporter-associated domain-like"/>
    <property type="match status" value="1"/>
</dbReference>
<dbReference type="InterPro" id="IPR036318">
    <property type="entry name" value="FAD-bd_PCMH-like_sf"/>
</dbReference>
<comment type="cofactor">
    <cofactor evidence="6">
        <name>FAD</name>
        <dbReference type="ChEBI" id="CHEBI:57692"/>
    </cofactor>
</comment>
<comment type="catalytic activity">
    <reaction evidence="6">
        <text>a long chain fatty alcohol + a 1-acylglycerone 3-phosphate = a 1-O-alkylglycerone 3-phosphate + a long-chain fatty acid + H(+)</text>
        <dbReference type="Rhea" id="RHEA:36171"/>
        <dbReference type="ChEBI" id="CHEBI:15378"/>
        <dbReference type="ChEBI" id="CHEBI:17135"/>
        <dbReference type="ChEBI" id="CHEBI:57534"/>
        <dbReference type="ChEBI" id="CHEBI:57560"/>
        <dbReference type="ChEBI" id="CHEBI:73315"/>
        <dbReference type="EC" id="2.5.1.26"/>
    </reaction>
</comment>
<dbReference type="InterPro" id="IPR025650">
    <property type="entry name" value="Alkyl-DHAP_Synthase"/>
</dbReference>
<dbReference type="InterPro" id="IPR016166">
    <property type="entry name" value="FAD-bd_PCMH"/>
</dbReference>
<evidence type="ECO:0000313" key="8">
    <source>
        <dbReference type="EMBL" id="KAF8820684.1"/>
    </source>
</evidence>
<keyword evidence="6" id="KW-0576">Peroxisome</keyword>
<dbReference type="Gene3D" id="3.30.300.330">
    <property type="match status" value="1"/>
</dbReference>
<evidence type="ECO:0000256" key="6">
    <source>
        <dbReference type="RuleBase" id="RU363113"/>
    </source>
</evidence>
<dbReference type="EC" id="2.5.1.26" evidence="3 6"/>
<dbReference type="Gene3D" id="3.30.465.10">
    <property type="match status" value="1"/>
</dbReference>
<accession>A0ABQ7J9P9</accession>
<gene>
    <name evidence="8" type="ORF">IE077_002926</name>
</gene>